<evidence type="ECO:0000256" key="1">
    <source>
        <dbReference type="SAM" id="Phobius"/>
    </source>
</evidence>
<comment type="caution">
    <text evidence="2">The sequence shown here is derived from an EMBL/GenBank/DDBJ whole genome shotgun (WGS) entry which is preliminary data.</text>
</comment>
<feature type="transmembrane region" description="Helical" evidence="1">
    <location>
        <begin position="62"/>
        <end position="82"/>
    </location>
</feature>
<dbReference type="Pfam" id="PF21846">
    <property type="entry name" value="DUF6905"/>
    <property type="match status" value="1"/>
</dbReference>
<gene>
    <name evidence="2" type="ORF">NST17_02530</name>
</gene>
<evidence type="ECO:0000313" key="2">
    <source>
        <dbReference type="EMBL" id="MEL3956101.1"/>
    </source>
</evidence>
<sequence>MTLGLGIATVVGGFLFPFAIRMMWDKFVELYGAIGGWLCAAFIVGTVWAINHGMPTPLIHQTGAWIDMAWAAGIGLIVATIVKGGKFSKAVPNIAYALIGGTIAGFVLSLVM</sequence>
<dbReference type="EMBL" id="JBBYAK010000001">
    <property type="protein sequence ID" value="MEL3956101.1"/>
    <property type="molecule type" value="Genomic_DNA"/>
</dbReference>
<accession>A0ABU9JVP4</accession>
<dbReference type="Proteomes" id="UP001459714">
    <property type="component" value="Unassembled WGS sequence"/>
</dbReference>
<dbReference type="RefSeq" id="WP_251241671.1">
    <property type="nucleotide sequence ID" value="NZ_CP163263.1"/>
</dbReference>
<keyword evidence="1" id="KW-1133">Transmembrane helix</keyword>
<organism evidence="2 3">
    <name type="scientific">Caldifermentibacillus hisashii</name>
    <dbReference type="NCBI Taxonomy" id="996558"/>
    <lineage>
        <taxon>Bacteria</taxon>
        <taxon>Bacillati</taxon>
        <taxon>Bacillota</taxon>
        <taxon>Bacilli</taxon>
        <taxon>Bacillales</taxon>
        <taxon>Bacillaceae</taxon>
        <taxon>Caldifermentibacillus</taxon>
    </lineage>
</organism>
<keyword evidence="1" id="KW-0812">Transmembrane</keyword>
<name>A0ABU9JVP4_9BACI</name>
<protein>
    <submittedName>
        <fullName evidence="2">Uncharacterized protein</fullName>
    </submittedName>
</protein>
<reference evidence="2 3" key="1">
    <citation type="submission" date="2024-03" db="EMBL/GenBank/DDBJ databases">
        <title>Bacilli Hybrid Assemblies.</title>
        <authorList>
            <person name="Kovac J."/>
        </authorList>
    </citation>
    <scope>NUCLEOTIDE SEQUENCE [LARGE SCALE GENOMIC DNA]</scope>
    <source>
        <strain evidence="2 3">FSL M8-0022</strain>
    </source>
</reference>
<proteinExistence type="predicted"/>
<keyword evidence="1" id="KW-0472">Membrane</keyword>
<feature type="transmembrane region" description="Helical" evidence="1">
    <location>
        <begin position="94"/>
        <end position="111"/>
    </location>
</feature>
<dbReference type="InterPro" id="IPR054200">
    <property type="entry name" value="DUF6905"/>
</dbReference>
<keyword evidence="3" id="KW-1185">Reference proteome</keyword>
<feature type="transmembrane region" description="Helical" evidence="1">
    <location>
        <begin position="31"/>
        <end position="50"/>
    </location>
</feature>
<feature type="transmembrane region" description="Helical" evidence="1">
    <location>
        <begin position="6"/>
        <end position="24"/>
    </location>
</feature>
<evidence type="ECO:0000313" key="3">
    <source>
        <dbReference type="Proteomes" id="UP001459714"/>
    </source>
</evidence>